<dbReference type="GO" id="GO:0002949">
    <property type="term" value="P:tRNA threonylcarbamoyladenosine modification"/>
    <property type="evidence" value="ECO:0007669"/>
    <property type="project" value="InterPro"/>
</dbReference>
<evidence type="ECO:0000313" key="2">
    <source>
        <dbReference type="EMBL" id="QDZ00249.1"/>
    </source>
</evidence>
<dbReference type="NCBIfam" id="TIGR03725">
    <property type="entry name" value="T6A_YeaZ"/>
    <property type="match status" value="1"/>
</dbReference>
<dbReference type="EMBL" id="CP042301">
    <property type="protein sequence ID" value="QDZ00249.1"/>
    <property type="molecule type" value="Genomic_DNA"/>
</dbReference>
<dbReference type="InterPro" id="IPR043129">
    <property type="entry name" value="ATPase_NBD"/>
</dbReference>
<gene>
    <name evidence="2" type="primary">tsaB</name>
    <name evidence="2" type="ORF">FQ775_07585</name>
</gene>
<dbReference type="Gene3D" id="3.30.420.40">
    <property type="match status" value="2"/>
</dbReference>
<dbReference type="SUPFAM" id="SSF53067">
    <property type="entry name" value="Actin-like ATPase domain"/>
    <property type="match status" value="2"/>
</dbReference>
<dbReference type="AlphaFoldDB" id="A0A5B8KXE5"/>
<name>A0A5B8KXE5_9HYPH</name>
<dbReference type="Proteomes" id="UP000321389">
    <property type="component" value="Chromosome"/>
</dbReference>
<protein>
    <submittedName>
        <fullName evidence="2">tRNA (Adenosine(37)-N6)-threonylcarbamoyltransferase complex dimerization subunit type 1 TsaB</fullName>
    </submittedName>
</protein>
<dbReference type="InterPro" id="IPR000905">
    <property type="entry name" value="Gcp-like_dom"/>
</dbReference>
<accession>A0A5B8KXE5</accession>
<proteinExistence type="predicted"/>
<evidence type="ECO:0000259" key="1">
    <source>
        <dbReference type="Pfam" id="PF00814"/>
    </source>
</evidence>
<dbReference type="GO" id="GO:0016740">
    <property type="term" value="F:transferase activity"/>
    <property type="evidence" value="ECO:0007669"/>
    <property type="project" value="UniProtKB-KW"/>
</dbReference>
<dbReference type="PANTHER" id="PTHR11735:SF11">
    <property type="entry name" value="TRNA THREONYLCARBAMOYLADENOSINE BIOSYNTHESIS PROTEIN TSAB"/>
    <property type="match status" value="1"/>
</dbReference>
<organism evidence="2 3">
    <name type="scientific">Nitratireductor mangrovi</name>
    <dbReference type="NCBI Taxonomy" id="2599600"/>
    <lineage>
        <taxon>Bacteria</taxon>
        <taxon>Pseudomonadati</taxon>
        <taxon>Pseudomonadota</taxon>
        <taxon>Alphaproteobacteria</taxon>
        <taxon>Hyphomicrobiales</taxon>
        <taxon>Phyllobacteriaceae</taxon>
        <taxon>Nitratireductor</taxon>
    </lineage>
</organism>
<evidence type="ECO:0000313" key="3">
    <source>
        <dbReference type="Proteomes" id="UP000321389"/>
    </source>
</evidence>
<dbReference type="InterPro" id="IPR022496">
    <property type="entry name" value="T6A_TsaB"/>
</dbReference>
<dbReference type="PANTHER" id="PTHR11735">
    <property type="entry name" value="TRNA N6-ADENOSINE THREONYLCARBAMOYLTRANSFERASE"/>
    <property type="match status" value="1"/>
</dbReference>
<dbReference type="KEGG" id="niy:FQ775_07585"/>
<sequence>MKVLAIDTAAELCAACVFDAAAGVELGRSVRDIGKGHAEVLMPVIAEALSEAGTAYDGLGAVAVAVGPGSFTGVRIGVAAARGLALALGIPATGVTTLAAIAHEARRAYPGRAVLAVIDAKRDELYAALFDAEGSETAPPFITHAAEAAALARDADAVLAGSGAALVAAVPGAPPFAIAAETRTADISAYAACAIAAGFSGNKPKPVYLRGADARPQSGFALPRKGA</sequence>
<keyword evidence="3" id="KW-1185">Reference proteome</keyword>
<dbReference type="Pfam" id="PF00814">
    <property type="entry name" value="TsaD"/>
    <property type="match status" value="1"/>
</dbReference>
<dbReference type="OrthoDB" id="9809995at2"/>
<reference evidence="2" key="1">
    <citation type="submission" date="2020-04" db="EMBL/GenBank/DDBJ databases">
        <title>Nitratireductor sp. nov. isolated from mangrove soil.</title>
        <authorList>
            <person name="Ye Y."/>
        </authorList>
    </citation>
    <scope>NUCLEOTIDE SEQUENCE</scope>
    <source>
        <strain evidence="2">SY7</strain>
    </source>
</reference>
<dbReference type="GO" id="GO:0005829">
    <property type="term" value="C:cytosol"/>
    <property type="evidence" value="ECO:0007669"/>
    <property type="project" value="TreeGrafter"/>
</dbReference>
<dbReference type="RefSeq" id="WP_146298897.1">
    <property type="nucleotide sequence ID" value="NZ_CP042301.2"/>
</dbReference>
<feature type="domain" description="Gcp-like" evidence="1">
    <location>
        <begin position="35"/>
        <end position="136"/>
    </location>
</feature>